<dbReference type="Gene3D" id="3.30.40.10">
    <property type="entry name" value="Zinc/RING finger domain, C3HC4 (zinc finger)"/>
    <property type="match status" value="1"/>
</dbReference>
<dbReference type="InterPro" id="IPR013083">
    <property type="entry name" value="Znf_RING/FYVE/PHD"/>
</dbReference>
<dbReference type="GO" id="GO:0072487">
    <property type="term" value="C:MSL complex"/>
    <property type="evidence" value="ECO:0007669"/>
    <property type="project" value="InterPro"/>
</dbReference>
<dbReference type="AlphaFoldDB" id="A0A4U1EGA2"/>
<dbReference type="PANTHER" id="PTHR16048:SF3">
    <property type="entry name" value="E3 UBIQUITIN-PROTEIN LIGASE MSL2"/>
    <property type="match status" value="1"/>
</dbReference>
<dbReference type="GO" id="GO:0061630">
    <property type="term" value="F:ubiquitin protein ligase activity"/>
    <property type="evidence" value="ECO:0007669"/>
    <property type="project" value="InterPro"/>
</dbReference>
<evidence type="ECO:0000313" key="2">
    <source>
        <dbReference type="EMBL" id="TKC34606.1"/>
    </source>
</evidence>
<reference evidence="3" key="1">
    <citation type="journal article" date="2019" name="IScience">
        <title>Narwhal Genome Reveals Long-Term Low Genetic Diversity despite Current Large Abundance Size.</title>
        <authorList>
            <person name="Westbury M.V."/>
            <person name="Petersen B."/>
            <person name="Garde E."/>
            <person name="Heide-Jorgensen M.P."/>
            <person name="Lorenzen E.D."/>
        </authorList>
    </citation>
    <scope>NUCLEOTIDE SEQUENCE [LARGE SCALE GENOMIC DNA]</scope>
</reference>
<dbReference type="PANTHER" id="PTHR16048">
    <property type="entry name" value="MSL2-RELATED"/>
    <property type="match status" value="1"/>
</dbReference>
<name>A0A4U1EGA2_MONMO</name>
<dbReference type="GO" id="GO:0016567">
    <property type="term" value="P:protein ubiquitination"/>
    <property type="evidence" value="ECO:0007669"/>
    <property type="project" value="TreeGrafter"/>
</dbReference>
<protein>
    <submittedName>
        <fullName evidence="2">Uncharacterized protein</fullName>
    </submittedName>
</protein>
<dbReference type="InterPro" id="IPR037922">
    <property type="entry name" value="MSL2"/>
</dbReference>
<dbReference type="EMBL" id="RWIC01001803">
    <property type="protein sequence ID" value="TKC34606.1"/>
    <property type="molecule type" value="Genomic_DNA"/>
</dbReference>
<organism evidence="2 3">
    <name type="scientific">Monodon monoceros</name>
    <name type="common">Narwhal</name>
    <name type="synonym">Ceratodon monodon</name>
    <dbReference type="NCBI Taxonomy" id="40151"/>
    <lineage>
        <taxon>Eukaryota</taxon>
        <taxon>Metazoa</taxon>
        <taxon>Chordata</taxon>
        <taxon>Craniata</taxon>
        <taxon>Vertebrata</taxon>
        <taxon>Euteleostomi</taxon>
        <taxon>Mammalia</taxon>
        <taxon>Eutheria</taxon>
        <taxon>Laurasiatheria</taxon>
        <taxon>Artiodactyla</taxon>
        <taxon>Whippomorpha</taxon>
        <taxon>Cetacea</taxon>
        <taxon>Odontoceti</taxon>
        <taxon>Monodontidae</taxon>
        <taxon>Monodon</taxon>
    </lineage>
</organism>
<comment type="caution">
    <text evidence="2">The sequence shown here is derived from an EMBL/GenBank/DDBJ whole genome shotgun (WGS) entry which is preliminary data.</text>
</comment>
<evidence type="ECO:0000256" key="1">
    <source>
        <dbReference type="SAM" id="MobiDB-lite"/>
    </source>
</evidence>
<proteinExistence type="predicted"/>
<gene>
    <name evidence="2" type="ORF">EI555_001400</name>
</gene>
<dbReference type="Proteomes" id="UP000308365">
    <property type="component" value="Unassembled WGS sequence"/>
</dbReference>
<evidence type="ECO:0000313" key="3">
    <source>
        <dbReference type="Proteomes" id="UP000308365"/>
    </source>
</evidence>
<feature type="non-terminal residue" evidence="2">
    <location>
        <position position="291"/>
    </location>
</feature>
<sequence length="291" mass="31975">SGAWSRGEGGEARGEGPAAGPCCVRWAAAGPGGVSARLSLCRGRVGAVGGGDRRAWRRRRPCVPHGEDGRAVRGRRLRLVTSERVRYGESGGGLRQPQQPRSPPPRLGALDRRIRRPHRSPCRRRCLRAGRCDGVRALQPTERRSRRVLRPAAARDKLERWFLFFFFFPLVCKSQGRRRGAKAPCVGGLLRLYKLVRILVTTLASGSPPISSELLQIRHCSLAAYKVGSGISLQPRANSVEVSAMNPVNATALYISASRLVLNYDPGDPKAFTEINRLLPYFRQSLSCCVC</sequence>
<feature type="region of interest" description="Disordered" evidence="1">
    <location>
        <begin position="86"/>
        <end position="110"/>
    </location>
</feature>
<accession>A0A4U1EGA2</accession>
<feature type="non-terminal residue" evidence="2">
    <location>
        <position position="1"/>
    </location>
</feature>